<accession>A0A2S0KNZ6</accession>
<dbReference type="Pfam" id="PF10988">
    <property type="entry name" value="DUF2807"/>
    <property type="match status" value="1"/>
</dbReference>
<dbReference type="OrthoDB" id="7628325at2"/>
<dbReference type="GO" id="GO:0003677">
    <property type="term" value="F:DNA binding"/>
    <property type="evidence" value="ECO:0007669"/>
    <property type="project" value="InterPro"/>
</dbReference>
<dbReference type="KEGG" id="fsa:C5Q98_05810"/>
<dbReference type="SUPFAM" id="SSF47413">
    <property type="entry name" value="lambda repressor-like DNA-binding domains"/>
    <property type="match status" value="1"/>
</dbReference>
<keyword evidence="3" id="KW-1185">Reference proteome</keyword>
<gene>
    <name evidence="2" type="ORF">C5Q98_05810</name>
</gene>
<dbReference type="Proteomes" id="UP000237947">
    <property type="component" value="Chromosome"/>
</dbReference>
<dbReference type="SMART" id="SM00530">
    <property type="entry name" value="HTH_XRE"/>
    <property type="match status" value="1"/>
</dbReference>
<dbReference type="InterPro" id="IPR021255">
    <property type="entry name" value="DUF2807"/>
</dbReference>
<organism evidence="2 3">
    <name type="scientific">Fastidiosipila sanguinis</name>
    <dbReference type="NCBI Taxonomy" id="236753"/>
    <lineage>
        <taxon>Bacteria</taxon>
        <taxon>Bacillati</taxon>
        <taxon>Bacillota</taxon>
        <taxon>Clostridia</taxon>
        <taxon>Eubacteriales</taxon>
        <taxon>Oscillospiraceae</taxon>
        <taxon>Fastidiosipila</taxon>
    </lineage>
</organism>
<evidence type="ECO:0000259" key="1">
    <source>
        <dbReference type="PROSITE" id="PS50943"/>
    </source>
</evidence>
<dbReference type="CDD" id="cd00093">
    <property type="entry name" value="HTH_XRE"/>
    <property type="match status" value="1"/>
</dbReference>
<name>A0A2S0KNZ6_9FIRM</name>
<dbReference type="Gene3D" id="1.10.260.40">
    <property type="entry name" value="lambda repressor-like DNA-binding domains"/>
    <property type="match status" value="1"/>
</dbReference>
<dbReference type="AlphaFoldDB" id="A0A2S0KNZ6"/>
<proteinExistence type="predicted"/>
<reference evidence="3" key="1">
    <citation type="submission" date="2018-02" db="EMBL/GenBank/DDBJ databases">
        <authorList>
            <person name="Holder M.E."/>
            <person name="Ajami N.J."/>
            <person name="Petrosino J.F."/>
        </authorList>
    </citation>
    <scope>NUCLEOTIDE SEQUENCE [LARGE SCALE GENOMIC DNA]</scope>
    <source>
        <strain evidence="3">CCUG 47711</strain>
    </source>
</reference>
<evidence type="ECO:0000313" key="2">
    <source>
        <dbReference type="EMBL" id="AVM42755.1"/>
    </source>
</evidence>
<feature type="domain" description="HTH cro/C1-type" evidence="1">
    <location>
        <begin position="11"/>
        <end position="65"/>
    </location>
</feature>
<dbReference type="RefSeq" id="WP_106012706.1">
    <property type="nucleotide sequence ID" value="NZ_CP027226.1"/>
</dbReference>
<sequence length="337" mass="36866">MRNVEHINKNIKLILEQKGVDTVAFAEELEVEPALVEAWISGAELPSLEILPTIAEALSLSIDDLFRENLEPEEAESHSASEKSIIYAEDERDPNRIDLINEIKNVDLILDGSNKVVIRESEDGRSRLHVYGDDDFRDAVSFSEDEETLKLKVMSGVEKGTFLGISFDFSSSGSNNLVIVELPAEVEKVVRASISGAPELEIETNLEKLEFEISGSADVKADQVTDFISKIYGAADIEVDKVDNFDLDILGSGDVKINYARGNGNVRIQGSGNVELGDSVMEDLDISISGSGDFKSDVSVNNVVANVIGSGDIVVREIRGERSFHNLAEENFTVKSE</sequence>
<dbReference type="InterPro" id="IPR010982">
    <property type="entry name" value="Lambda_DNA-bd_dom_sf"/>
</dbReference>
<dbReference type="PROSITE" id="PS50943">
    <property type="entry name" value="HTH_CROC1"/>
    <property type="match status" value="1"/>
</dbReference>
<dbReference type="EMBL" id="CP027226">
    <property type="protein sequence ID" value="AVM42755.1"/>
    <property type="molecule type" value="Genomic_DNA"/>
</dbReference>
<evidence type="ECO:0000313" key="3">
    <source>
        <dbReference type="Proteomes" id="UP000237947"/>
    </source>
</evidence>
<protein>
    <recommendedName>
        <fullName evidence="1">HTH cro/C1-type domain-containing protein</fullName>
    </recommendedName>
</protein>
<dbReference type="InterPro" id="IPR001387">
    <property type="entry name" value="Cro/C1-type_HTH"/>
</dbReference>
<dbReference type="Gene3D" id="2.160.20.120">
    <property type="match status" value="1"/>
</dbReference>